<accession>A0A034WFF0</accession>
<dbReference type="Pfam" id="PF05705">
    <property type="entry name" value="DUF829"/>
    <property type="match status" value="1"/>
</dbReference>
<dbReference type="EMBL" id="GAKP01006092">
    <property type="protein sequence ID" value="JAC52860.1"/>
    <property type="molecule type" value="Transcribed_RNA"/>
</dbReference>
<protein>
    <submittedName>
        <fullName evidence="1">Uncharacterized protein</fullName>
    </submittedName>
</protein>
<proteinExistence type="predicted"/>
<organism evidence="1">
    <name type="scientific">Bactrocera dorsalis</name>
    <name type="common">Oriental fruit fly</name>
    <name type="synonym">Dacus dorsalis</name>
    <dbReference type="NCBI Taxonomy" id="27457"/>
    <lineage>
        <taxon>Eukaryota</taxon>
        <taxon>Metazoa</taxon>
        <taxon>Ecdysozoa</taxon>
        <taxon>Arthropoda</taxon>
        <taxon>Hexapoda</taxon>
        <taxon>Insecta</taxon>
        <taxon>Pterygota</taxon>
        <taxon>Neoptera</taxon>
        <taxon>Endopterygota</taxon>
        <taxon>Diptera</taxon>
        <taxon>Brachycera</taxon>
        <taxon>Muscomorpha</taxon>
        <taxon>Tephritoidea</taxon>
        <taxon>Tephritidae</taxon>
        <taxon>Bactrocera</taxon>
        <taxon>Bactrocera</taxon>
    </lineage>
</organism>
<reference evidence="1" key="1">
    <citation type="journal article" date="2014" name="BMC Genomics">
        <title>Characterizing the developmental transcriptome of the oriental fruit fly, Bactrocera dorsalis (Diptera: Tephritidae) through comparative genomic analysis with Drosophila melanogaster utilizing modENCODE datasets.</title>
        <authorList>
            <person name="Geib S.M."/>
            <person name="Calla B."/>
            <person name="Hall B."/>
            <person name="Hou S."/>
            <person name="Manoukis N.C."/>
        </authorList>
    </citation>
    <scope>NUCLEOTIDE SEQUENCE</scope>
    <source>
        <strain evidence="1">Punador</strain>
    </source>
</reference>
<dbReference type="AlphaFoldDB" id="A0A034WFF0"/>
<sequence>MASTKQCVTSATRVLRLLTVTSSLNKTNCCNAKKSINASIVSPMQAEGSTTASKALEHALTNNKEILSLVPNFGHSTLLKSRLNYISKPNYRYFSSLQKTNSSNKSAIITDQKTMVPWNCRYLSSKEVTKNMTLFTTEPFKGEVDPKTFEIKQSSGNPLVLMMAWLMAKQKHLKKYAQIYTEMGFDVMIVHVTPWQLLWPVKGTQVIVEI</sequence>
<evidence type="ECO:0000313" key="1">
    <source>
        <dbReference type="EMBL" id="JAC52860.1"/>
    </source>
</evidence>
<dbReference type="GO" id="GO:0017171">
    <property type="term" value="F:serine hydrolase activity"/>
    <property type="evidence" value="ECO:0007669"/>
    <property type="project" value="TreeGrafter"/>
</dbReference>
<dbReference type="OrthoDB" id="77878at2759"/>
<name>A0A034WFF0_BACDO</name>
<dbReference type="PANTHER" id="PTHR20908:SF1">
    <property type="entry name" value="LD15586P"/>
    <property type="match status" value="1"/>
</dbReference>
<dbReference type="PANTHER" id="PTHR20908">
    <property type="entry name" value="LD15586P"/>
    <property type="match status" value="1"/>
</dbReference>
<dbReference type="InterPro" id="IPR008547">
    <property type="entry name" value="DUF829_TMEM53"/>
</dbReference>